<name>A0ACC1LFP1_9FUNG</name>
<dbReference type="EMBL" id="JANBUN010000048">
    <property type="protein sequence ID" value="KAJ2807560.1"/>
    <property type="molecule type" value="Genomic_DNA"/>
</dbReference>
<dbReference type="Proteomes" id="UP001140087">
    <property type="component" value="Unassembled WGS sequence"/>
</dbReference>
<evidence type="ECO:0000313" key="2">
    <source>
        <dbReference type="Proteomes" id="UP001140087"/>
    </source>
</evidence>
<accession>A0ACC1LFP1</accession>
<sequence length="210" mass="23178">MADRGIVIAGVAGQSESPKPEAPKPEAPKPEAPKPETSAPETSAPDTGMDVDAPTRHDSSEIAQQSVEGWVVVATGVHEEAREEDIQDFFADYGRVRNLHLNLDRQTGYVKGYALVEYESQAEAQAAVARGSGKKLLGQVITVNFAFVRDDEDDARDESDDDHGGRVRGRGRGDYYRPRRGDNCDRRDRQPQAPDRSDERTRELSPDRGF</sequence>
<reference evidence="1" key="1">
    <citation type="submission" date="2022-07" db="EMBL/GenBank/DDBJ databases">
        <title>Phylogenomic reconstructions and comparative analyses of Kickxellomycotina fungi.</title>
        <authorList>
            <person name="Reynolds N.K."/>
            <person name="Stajich J.E."/>
            <person name="Barry K."/>
            <person name="Grigoriev I.V."/>
            <person name="Crous P."/>
            <person name="Smith M.E."/>
        </authorList>
    </citation>
    <scope>NUCLEOTIDE SEQUENCE</scope>
    <source>
        <strain evidence="1">BCRC 34780</strain>
    </source>
</reference>
<proteinExistence type="predicted"/>
<gene>
    <name evidence="1" type="primary">RBM8A</name>
    <name evidence="1" type="ORF">H4R21_000427</name>
</gene>
<comment type="caution">
    <text evidence="1">The sequence shown here is derived from an EMBL/GenBank/DDBJ whole genome shotgun (WGS) entry which is preliminary data.</text>
</comment>
<evidence type="ECO:0000313" key="1">
    <source>
        <dbReference type="EMBL" id="KAJ2807560.1"/>
    </source>
</evidence>
<protein>
    <submittedName>
        <fullName evidence="1">RNA-binding protein 8A</fullName>
    </submittedName>
</protein>
<organism evidence="1 2">
    <name type="scientific">Coemansia helicoidea</name>
    <dbReference type="NCBI Taxonomy" id="1286919"/>
    <lineage>
        <taxon>Eukaryota</taxon>
        <taxon>Fungi</taxon>
        <taxon>Fungi incertae sedis</taxon>
        <taxon>Zoopagomycota</taxon>
        <taxon>Kickxellomycotina</taxon>
        <taxon>Kickxellomycetes</taxon>
        <taxon>Kickxellales</taxon>
        <taxon>Kickxellaceae</taxon>
        <taxon>Coemansia</taxon>
    </lineage>
</organism>
<keyword evidence="2" id="KW-1185">Reference proteome</keyword>